<dbReference type="InterPro" id="IPR008920">
    <property type="entry name" value="TF_FadR/GntR_C"/>
</dbReference>
<dbReference type="InterPro" id="IPR011711">
    <property type="entry name" value="GntR_C"/>
</dbReference>
<dbReference type="Pfam" id="PF07729">
    <property type="entry name" value="FCD"/>
    <property type="match status" value="1"/>
</dbReference>
<comment type="caution">
    <text evidence="5">The sequence shown here is derived from an EMBL/GenBank/DDBJ whole genome shotgun (WGS) entry which is preliminary data.</text>
</comment>
<evidence type="ECO:0000256" key="3">
    <source>
        <dbReference type="ARBA" id="ARBA00023163"/>
    </source>
</evidence>
<evidence type="ECO:0000313" key="6">
    <source>
        <dbReference type="Proteomes" id="UP001445732"/>
    </source>
</evidence>
<feature type="domain" description="GntR C-terminal" evidence="4">
    <location>
        <begin position="13"/>
        <end position="134"/>
    </location>
</feature>
<organism evidence="5 6">
    <name type="scientific">Brevundimonas aurifodinae</name>
    <dbReference type="NCBI Taxonomy" id="1508312"/>
    <lineage>
        <taxon>Bacteria</taxon>
        <taxon>Pseudomonadati</taxon>
        <taxon>Pseudomonadota</taxon>
        <taxon>Alphaproteobacteria</taxon>
        <taxon>Caulobacterales</taxon>
        <taxon>Caulobacteraceae</taxon>
        <taxon>Brevundimonas</taxon>
    </lineage>
</organism>
<dbReference type="Gene3D" id="1.20.120.530">
    <property type="entry name" value="GntR ligand-binding domain-like"/>
    <property type="match status" value="1"/>
</dbReference>
<dbReference type="EMBL" id="JBEGDD010000003">
    <property type="protein sequence ID" value="MEQ7154546.1"/>
    <property type="molecule type" value="Genomic_DNA"/>
</dbReference>
<protein>
    <submittedName>
        <fullName evidence="5">FCD domain-containing protein</fullName>
    </submittedName>
</protein>
<dbReference type="RefSeq" id="WP_349683713.1">
    <property type="nucleotide sequence ID" value="NZ_JBEGDD010000003.1"/>
</dbReference>
<keyword evidence="1" id="KW-0805">Transcription regulation</keyword>
<evidence type="ECO:0000256" key="1">
    <source>
        <dbReference type="ARBA" id="ARBA00023015"/>
    </source>
</evidence>
<reference evidence="5 6" key="1">
    <citation type="submission" date="2024-06" db="EMBL/GenBank/DDBJ databases">
        <title>Brevundimonas sp. C11.</title>
        <authorList>
            <person name="Maltman C."/>
        </authorList>
    </citation>
    <scope>NUCLEOTIDE SEQUENCE [LARGE SCALE GENOMIC DNA]</scope>
    <source>
        <strain evidence="5 6">C11</strain>
    </source>
</reference>
<evidence type="ECO:0000259" key="4">
    <source>
        <dbReference type="Pfam" id="PF07729"/>
    </source>
</evidence>
<evidence type="ECO:0000313" key="5">
    <source>
        <dbReference type="EMBL" id="MEQ7154546.1"/>
    </source>
</evidence>
<dbReference type="SUPFAM" id="SSF48008">
    <property type="entry name" value="GntR ligand-binding domain-like"/>
    <property type="match status" value="1"/>
</dbReference>
<accession>A0ABV1NL36</accession>
<keyword evidence="2" id="KW-0238">DNA-binding</keyword>
<dbReference type="Proteomes" id="UP001445732">
    <property type="component" value="Unassembled WGS sequence"/>
</dbReference>
<evidence type="ECO:0000256" key="2">
    <source>
        <dbReference type="ARBA" id="ARBA00023125"/>
    </source>
</evidence>
<keyword evidence="3" id="KW-0804">Transcription</keyword>
<name>A0ABV1NL36_9CAUL</name>
<sequence length="169" mass="18317">MAIITLAEIQSEFEIRASLMGLASRLACLNGTDTAIQAIIDELDTVLALIEDGTAGRRLLEEGARLTRAILEAAGNAHVTDMVESAYRRAAWHYAQVGRDMPVYIDRVGACWQKARAAFLARDGDAVDAAARESVHVVQAETLRRLVASGYAPDPSRSARAAPQRATRR</sequence>
<gene>
    <name evidence="5" type="ORF">ABN401_04900</name>
</gene>
<keyword evidence="6" id="KW-1185">Reference proteome</keyword>
<proteinExistence type="predicted"/>